<evidence type="ECO:0000256" key="1">
    <source>
        <dbReference type="ARBA" id="ARBA00010211"/>
    </source>
</evidence>
<dbReference type="RefSeq" id="WP_003447561.1">
    <property type="nucleotide sequence ID" value="NZ_ANZB01000015.1"/>
</dbReference>
<dbReference type="FunFam" id="3.90.850.10:FF:000002">
    <property type="entry name" value="2-hydroxyhepta-2,4-diene-1,7-dioate isomerase"/>
    <property type="match status" value="1"/>
</dbReference>
<dbReference type="PANTHER" id="PTHR11820:SF7">
    <property type="entry name" value="ACYLPYRUVASE FAHD1, MITOCHONDRIAL"/>
    <property type="match status" value="1"/>
</dbReference>
<dbReference type="Gene3D" id="3.90.850.10">
    <property type="entry name" value="Fumarylacetoacetase-like, C-terminal domain"/>
    <property type="match status" value="1"/>
</dbReference>
<dbReference type="GO" id="GO:0046872">
    <property type="term" value="F:metal ion binding"/>
    <property type="evidence" value="ECO:0007669"/>
    <property type="project" value="UniProtKB-KW"/>
</dbReference>
<dbReference type="GO" id="GO:0050385">
    <property type="term" value="F:ureidoglycolate lyase activity"/>
    <property type="evidence" value="ECO:0007669"/>
    <property type="project" value="UniProtKB-EC"/>
</dbReference>
<dbReference type="GO" id="GO:0019752">
    <property type="term" value="P:carboxylic acid metabolic process"/>
    <property type="evidence" value="ECO:0007669"/>
    <property type="project" value="UniProtKB-ARBA"/>
</dbReference>
<evidence type="ECO:0000256" key="2">
    <source>
        <dbReference type="ARBA" id="ARBA00022723"/>
    </source>
</evidence>
<keyword evidence="4" id="KW-0378">Hydrolase</keyword>
<dbReference type="AlphaFoldDB" id="A0A0H3J3N3"/>
<accession>A0A0H3J3N3</accession>
<dbReference type="KEGG" id="cpat:CLPA_c24670"/>
<dbReference type="GO" id="GO:0018773">
    <property type="term" value="F:acetylpyruvate hydrolase activity"/>
    <property type="evidence" value="ECO:0007669"/>
    <property type="project" value="TreeGrafter"/>
</dbReference>
<evidence type="ECO:0000259" key="3">
    <source>
        <dbReference type="Pfam" id="PF01557"/>
    </source>
</evidence>
<name>A0A0H3J3N3_CLOPA</name>
<dbReference type="GO" id="GO:0016853">
    <property type="term" value="F:isomerase activity"/>
    <property type="evidence" value="ECO:0007669"/>
    <property type="project" value="UniProtKB-ARBA"/>
</dbReference>
<protein>
    <submittedName>
        <fullName evidence="4">Fumarylacetoacetate hydrolase</fullName>
    </submittedName>
    <submittedName>
        <fullName evidence="5">Ureidoglycolate lyase</fullName>
        <ecNumber evidence="5">4.3.2.3</ecNumber>
    </submittedName>
</protein>
<dbReference type="GeneID" id="93074605"/>
<dbReference type="Proteomes" id="UP000030905">
    <property type="component" value="Chromosome"/>
</dbReference>
<dbReference type="InterPro" id="IPR011234">
    <property type="entry name" value="Fumarylacetoacetase-like_C"/>
</dbReference>
<keyword evidence="7" id="KW-1185">Reference proteome</keyword>
<evidence type="ECO:0000313" key="6">
    <source>
        <dbReference type="Proteomes" id="UP000028042"/>
    </source>
</evidence>
<proteinExistence type="inferred from homology"/>
<dbReference type="Proteomes" id="UP000028042">
    <property type="component" value="Unassembled WGS sequence"/>
</dbReference>
<dbReference type="Pfam" id="PF01557">
    <property type="entry name" value="FAA_hydrolase"/>
    <property type="match status" value="1"/>
</dbReference>
<keyword evidence="5" id="KW-0456">Lyase</keyword>
<evidence type="ECO:0000313" key="5">
    <source>
        <dbReference type="EMBL" id="KRU11466.1"/>
    </source>
</evidence>
<dbReference type="InterPro" id="IPR036663">
    <property type="entry name" value="Fumarylacetoacetase_C_sf"/>
</dbReference>
<organism evidence="4 7">
    <name type="scientific">Clostridium pasteurianum DSM 525 = ATCC 6013</name>
    <dbReference type="NCBI Taxonomy" id="1262449"/>
    <lineage>
        <taxon>Bacteria</taxon>
        <taxon>Bacillati</taxon>
        <taxon>Bacillota</taxon>
        <taxon>Clostridia</taxon>
        <taxon>Eubacteriales</taxon>
        <taxon>Clostridiaceae</taxon>
        <taxon>Clostridium</taxon>
    </lineage>
</organism>
<feature type="domain" description="Fumarylacetoacetase-like C-terminal" evidence="3">
    <location>
        <begin position="86"/>
        <end position="296"/>
    </location>
</feature>
<comment type="similarity">
    <text evidence="1">Belongs to the FAH family.</text>
</comment>
<dbReference type="eggNOG" id="COG0179">
    <property type="taxonomic scope" value="Bacteria"/>
</dbReference>
<dbReference type="EC" id="4.3.2.3" evidence="5"/>
<reference evidence="5 6" key="3">
    <citation type="journal article" name="Genome Announc.">
        <title>Improved Draft Genome Sequence of Clostridium pasteurianum Strain ATCC 6013 (DSM 525) Using a Hybrid Next-Generation Sequencing Approach.</title>
        <authorList>
            <person name="Pyne M.E."/>
            <person name="Utturkar S."/>
            <person name="Brown S.D."/>
            <person name="Moo-Young M."/>
            <person name="Chung D.A."/>
            <person name="Chou C.P."/>
        </authorList>
    </citation>
    <scope>NUCLEOTIDE SEQUENCE [LARGE SCALE GENOMIC DNA]</scope>
    <source>
        <strain evidence="5 6">ATCC 6013</strain>
    </source>
</reference>
<keyword evidence="2" id="KW-0479">Metal-binding</keyword>
<dbReference type="KEGG" id="cpae:CPAST_c24670"/>
<dbReference type="PANTHER" id="PTHR11820">
    <property type="entry name" value="ACYLPYRUVASE"/>
    <property type="match status" value="1"/>
</dbReference>
<reference evidence="5" key="2">
    <citation type="submission" date="2015-10" db="EMBL/GenBank/DDBJ databases">
        <title>Improved Draft Genome Sequence of Clostridium pasteurianum Strain ATCC 6013 (DSM 525) Using a Hybrid Next-Generation Sequencing Approach.</title>
        <authorList>
            <person name="Pyne M.E."/>
            <person name="Utturkar S.M."/>
            <person name="Brown S.D."/>
            <person name="Moo-Young M."/>
            <person name="Chung D.A."/>
            <person name="Chou P.C."/>
        </authorList>
    </citation>
    <scope>NUCLEOTIDE SEQUENCE</scope>
    <source>
        <strain evidence="5">ATCC 6013</strain>
    </source>
</reference>
<sequence>MKFITYVKEDRESIGVLKDNYIIDFSYIFKNIGEENPPETMMEFIKYSNKNKLNQIEEFLNRDNLEEFSVDRVKVSAPIPYPERNVFCLGKNYAEHAREVKITRITGTDIPENPIYFTKIASPAIGQEDSIKFSTKVTQQVDYESELAVIIGKDGSNIKEENAEDYIFGYTIINDVSARDLQGKHTQWFKGKSLDTFCPMGPVIVHKNEIPFPVELNIGSKVNGELRQNSNTKKLIFDIPYIISDLSKGITLKAGDIIATGTPSGVGMGFDPVKVLKDGDVVECFIEKIGSLKNEIKEI</sequence>
<reference evidence="4 7" key="1">
    <citation type="journal article" date="2015" name="Genome Announc.">
        <title>Complete Genome Sequence of the Nitrogen-Fixing and Solvent-Producing Clostridium pasteurianum DSM 525.</title>
        <authorList>
            <person name="Poehlein A."/>
            <person name="Grosse-Honebrink A."/>
            <person name="Zhang Y."/>
            <person name="Minton N.P."/>
            <person name="Daniel R."/>
        </authorList>
    </citation>
    <scope>NUCLEOTIDE SEQUENCE [LARGE SCALE GENOMIC DNA]</scope>
    <source>
        <strain evidence="4">DSM 525</strain>
        <strain evidence="7">DSM 525 / ATCC 6013</strain>
    </source>
</reference>
<gene>
    <name evidence="4" type="ORF">CLPA_c24670</name>
    <name evidence="5" type="ORF">CP6013_00713</name>
</gene>
<dbReference type="SUPFAM" id="SSF56529">
    <property type="entry name" value="FAH"/>
    <property type="match status" value="1"/>
</dbReference>
<dbReference type="EMBL" id="CP009268">
    <property type="protein sequence ID" value="AJA52524.1"/>
    <property type="molecule type" value="Genomic_DNA"/>
</dbReference>
<evidence type="ECO:0000313" key="4">
    <source>
        <dbReference type="EMBL" id="AJA52524.1"/>
    </source>
</evidence>
<evidence type="ECO:0000313" key="7">
    <source>
        <dbReference type="Proteomes" id="UP000030905"/>
    </source>
</evidence>
<dbReference type="EMBL" id="JPGY02000001">
    <property type="protein sequence ID" value="KRU11466.1"/>
    <property type="molecule type" value="Genomic_DNA"/>
</dbReference>
<dbReference type="PATRIC" id="fig|1262449.3.peg.3570"/>